<comment type="caution">
    <text evidence="7">The sequence shown here is derived from an EMBL/GenBank/DDBJ whole genome shotgun (WGS) entry which is preliminary data.</text>
</comment>
<evidence type="ECO:0000259" key="5">
    <source>
        <dbReference type="PROSITE" id="PS51898"/>
    </source>
</evidence>
<name>A0A7I9VCC5_9ACTN</name>
<dbReference type="PANTHER" id="PTHR30349:SF64">
    <property type="entry name" value="PROPHAGE INTEGRASE INTD-RELATED"/>
    <property type="match status" value="1"/>
</dbReference>
<evidence type="ECO:0008006" key="9">
    <source>
        <dbReference type="Google" id="ProtNLM"/>
    </source>
</evidence>
<gene>
    <name evidence="7" type="ORF">nbrc107696_32880</name>
</gene>
<dbReference type="InterPro" id="IPR011010">
    <property type="entry name" value="DNA_brk_join_enz"/>
</dbReference>
<dbReference type="PROSITE" id="PS51900">
    <property type="entry name" value="CB"/>
    <property type="match status" value="1"/>
</dbReference>
<evidence type="ECO:0000313" key="8">
    <source>
        <dbReference type="Proteomes" id="UP000444960"/>
    </source>
</evidence>
<keyword evidence="3" id="KW-0233">DNA recombination</keyword>
<dbReference type="AlphaFoldDB" id="A0A7I9VCC5"/>
<evidence type="ECO:0000256" key="1">
    <source>
        <dbReference type="ARBA" id="ARBA00008857"/>
    </source>
</evidence>
<organism evidence="7 8">
    <name type="scientific">Gordonia spumicola</name>
    <dbReference type="NCBI Taxonomy" id="589161"/>
    <lineage>
        <taxon>Bacteria</taxon>
        <taxon>Bacillati</taxon>
        <taxon>Actinomycetota</taxon>
        <taxon>Actinomycetes</taxon>
        <taxon>Mycobacteriales</taxon>
        <taxon>Gordoniaceae</taxon>
        <taxon>Gordonia</taxon>
    </lineage>
</organism>
<proteinExistence type="inferred from homology"/>
<accession>A0A7I9VCC5</accession>
<evidence type="ECO:0000256" key="2">
    <source>
        <dbReference type="ARBA" id="ARBA00023125"/>
    </source>
</evidence>
<evidence type="ECO:0000259" key="6">
    <source>
        <dbReference type="PROSITE" id="PS51900"/>
    </source>
</evidence>
<dbReference type="PANTHER" id="PTHR30349">
    <property type="entry name" value="PHAGE INTEGRASE-RELATED"/>
    <property type="match status" value="1"/>
</dbReference>
<dbReference type="Gene3D" id="1.10.150.130">
    <property type="match status" value="1"/>
</dbReference>
<feature type="domain" description="Tyr recombinase" evidence="5">
    <location>
        <begin position="186"/>
        <end position="590"/>
    </location>
</feature>
<dbReference type="GO" id="GO:0003677">
    <property type="term" value="F:DNA binding"/>
    <property type="evidence" value="ECO:0007669"/>
    <property type="project" value="UniProtKB-UniRule"/>
</dbReference>
<dbReference type="EMBL" id="BJOV01000005">
    <property type="protein sequence ID" value="GEE02842.1"/>
    <property type="molecule type" value="Genomic_DNA"/>
</dbReference>
<dbReference type="InterPro" id="IPR002104">
    <property type="entry name" value="Integrase_catalytic"/>
</dbReference>
<dbReference type="InterPro" id="IPR010998">
    <property type="entry name" value="Integrase_recombinase_N"/>
</dbReference>
<feature type="domain" description="Core-binding (CB)" evidence="6">
    <location>
        <begin position="66"/>
        <end position="150"/>
    </location>
</feature>
<evidence type="ECO:0000313" key="7">
    <source>
        <dbReference type="EMBL" id="GEE02842.1"/>
    </source>
</evidence>
<dbReference type="Gene3D" id="1.10.443.10">
    <property type="entry name" value="Intergrase catalytic core"/>
    <property type="match status" value="2"/>
</dbReference>
<dbReference type="InterPro" id="IPR013762">
    <property type="entry name" value="Integrase-like_cat_sf"/>
</dbReference>
<dbReference type="InterPro" id="IPR050090">
    <property type="entry name" value="Tyrosine_recombinase_XerCD"/>
</dbReference>
<dbReference type="PROSITE" id="PS51898">
    <property type="entry name" value="TYR_RECOMBINASE"/>
    <property type="match status" value="1"/>
</dbReference>
<protein>
    <recommendedName>
        <fullName evidence="9">Integrase</fullName>
    </recommendedName>
</protein>
<sequence>MAPGEGRQIGQVWLTAPTENYLYYRITYTDEYGAVKRSSATKDYGKALDRAHAIDAALTAGTAVRSSTVTFGTAWAQYVQAKAPNISLEYTAQLERAMKTKLAPLRSTQLRELRYQHIQRVLDDITAAGGTAKTQKRVVSQLNPFLKWSYVEKLLPRAPIEYTERLTFSVTQQYARQDDTRGSTVQPDHVFTMEEVYRISEAALTVCERRRREGGNARNWDYATFGRSTHLAILLTASTGLRQGEMRALEVGDFRADNTSTTGHGEPYRELANAHISRSYREHAGGFKEIRRPKGGKSRTIYVPTWTAPIDGPDHRPRSSRDILEKYGAPSDLATEDGLRHAKARAVNLLAIRRGFLADLRTIRHRTPGPSTYFWKVPDNLLPADMSDPYEALRDVSRRLMRVDDDGNLAVIGGEPLQRVRTLPRRLHTKEFIDLWDDGAIQPVREMIDTHIKALLASTPEFWKPPHTDNHQVGPAETALMWASVRPPRSNTRLPISLPYLNPNGCHIAYSASRSLWQQIVDQSGISNPKGLNGQARTMRNLRHTFATQALRTGTPVSIISAQLGHSNSATTLQRYTKVMRPGSATPIML</sequence>
<reference evidence="8" key="1">
    <citation type="submission" date="2019-06" db="EMBL/GenBank/DDBJ databases">
        <title>Gordonia isolated from sludge of a wastewater treatment plant.</title>
        <authorList>
            <person name="Tamura T."/>
            <person name="Aoyama K."/>
            <person name="Kang Y."/>
            <person name="Saito S."/>
            <person name="Akiyama N."/>
            <person name="Yazawa K."/>
            <person name="Gonoi T."/>
            <person name="Mikami Y."/>
        </authorList>
    </citation>
    <scope>NUCLEOTIDE SEQUENCE [LARGE SCALE GENOMIC DNA]</scope>
    <source>
        <strain evidence="8">NBRC 107696</strain>
    </source>
</reference>
<evidence type="ECO:0000256" key="3">
    <source>
        <dbReference type="ARBA" id="ARBA00023172"/>
    </source>
</evidence>
<comment type="similarity">
    <text evidence="1">Belongs to the 'phage' integrase family.</text>
</comment>
<dbReference type="GO" id="GO:0015074">
    <property type="term" value="P:DNA integration"/>
    <property type="evidence" value="ECO:0007669"/>
    <property type="project" value="InterPro"/>
</dbReference>
<dbReference type="GO" id="GO:0006310">
    <property type="term" value="P:DNA recombination"/>
    <property type="evidence" value="ECO:0007669"/>
    <property type="project" value="UniProtKB-KW"/>
</dbReference>
<evidence type="ECO:0000256" key="4">
    <source>
        <dbReference type="PROSITE-ProRule" id="PRU01248"/>
    </source>
</evidence>
<dbReference type="SUPFAM" id="SSF56349">
    <property type="entry name" value="DNA breaking-rejoining enzymes"/>
    <property type="match status" value="2"/>
</dbReference>
<dbReference type="Pfam" id="PF00589">
    <property type="entry name" value="Phage_integrase"/>
    <property type="match status" value="1"/>
</dbReference>
<keyword evidence="8" id="KW-1185">Reference proteome</keyword>
<dbReference type="InterPro" id="IPR044068">
    <property type="entry name" value="CB"/>
</dbReference>
<keyword evidence="2 4" id="KW-0238">DNA-binding</keyword>
<dbReference type="Proteomes" id="UP000444960">
    <property type="component" value="Unassembled WGS sequence"/>
</dbReference>